<organism evidence="1">
    <name type="scientific">Cyprideis torosa</name>
    <dbReference type="NCBI Taxonomy" id="163714"/>
    <lineage>
        <taxon>Eukaryota</taxon>
        <taxon>Metazoa</taxon>
        <taxon>Ecdysozoa</taxon>
        <taxon>Arthropoda</taxon>
        <taxon>Crustacea</taxon>
        <taxon>Oligostraca</taxon>
        <taxon>Ostracoda</taxon>
        <taxon>Podocopa</taxon>
        <taxon>Podocopida</taxon>
        <taxon>Cytherocopina</taxon>
        <taxon>Cytheroidea</taxon>
        <taxon>Cytherideidae</taxon>
        <taxon>Cyprideis</taxon>
    </lineage>
</organism>
<dbReference type="AlphaFoldDB" id="A0A7R8WS35"/>
<proteinExistence type="predicted"/>
<evidence type="ECO:0000313" key="1">
    <source>
        <dbReference type="EMBL" id="CAD7233494.1"/>
    </source>
</evidence>
<gene>
    <name evidence="1" type="ORF">CTOB1V02_LOCUS11316</name>
</gene>
<sequence length="75" mass="8331">MSSFNGDIHRLGTSLGILSFSLFLVSRKKLQKTEVPQIGRFRTCHCDLHFPSQSPDAEASSLGETSSFIEVEFVL</sequence>
<dbReference type="EMBL" id="OB666365">
    <property type="protein sequence ID" value="CAD7233494.1"/>
    <property type="molecule type" value="Genomic_DNA"/>
</dbReference>
<name>A0A7R8WS35_9CRUS</name>
<accession>A0A7R8WS35</accession>
<protein>
    <submittedName>
        <fullName evidence="1">Uncharacterized protein</fullName>
    </submittedName>
</protein>
<reference evidence="1" key="1">
    <citation type="submission" date="2020-11" db="EMBL/GenBank/DDBJ databases">
        <authorList>
            <person name="Tran Van P."/>
        </authorList>
    </citation>
    <scope>NUCLEOTIDE SEQUENCE</scope>
</reference>